<reference evidence="4" key="1">
    <citation type="submission" date="2018-05" db="EMBL/GenBank/DDBJ databases">
        <authorList>
            <person name="Li X."/>
        </authorList>
    </citation>
    <scope>NUCLEOTIDE SEQUENCE [LARGE SCALE GENOMIC DNA]</scope>
    <source>
        <strain evidence="4">YIM 73061</strain>
    </source>
</reference>
<sequence>MGRHLLILGLTFSGLAGCALFSGWAFFATTERSEVGARSLGPIWPYLLGGLALAAVLAGVLMWLAFYSARHGYDERVEPDGPTDHFEGDGFSGWSDARGSSARAPR</sequence>
<evidence type="ECO:0000256" key="2">
    <source>
        <dbReference type="SAM" id="Phobius"/>
    </source>
</evidence>
<keyword evidence="4" id="KW-1185">Reference proteome</keyword>
<keyword evidence="2" id="KW-0472">Membrane</keyword>
<dbReference type="RefSeq" id="WP_111514039.1">
    <property type="nucleotide sequence ID" value="NZ_QFYR01000001.1"/>
</dbReference>
<feature type="region of interest" description="Disordered" evidence="1">
    <location>
        <begin position="78"/>
        <end position="106"/>
    </location>
</feature>
<evidence type="ECO:0000313" key="4">
    <source>
        <dbReference type="Proteomes" id="UP000249725"/>
    </source>
</evidence>
<organism evidence="3 4">
    <name type="scientific">Phenylobacterium deserti</name>
    <dbReference type="NCBI Taxonomy" id="1914756"/>
    <lineage>
        <taxon>Bacteria</taxon>
        <taxon>Pseudomonadati</taxon>
        <taxon>Pseudomonadota</taxon>
        <taxon>Alphaproteobacteria</taxon>
        <taxon>Caulobacterales</taxon>
        <taxon>Caulobacteraceae</taxon>
        <taxon>Phenylobacterium</taxon>
    </lineage>
</organism>
<dbReference type="PROSITE" id="PS51257">
    <property type="entry name" value="PROKAR_LIPOPROTEIN"/>
    <property type="match status" value="1"/>
</dbReference>
<comment type="caution">
    <text evidence="3">The sequence shown here is derived from an EMBL/GenBank/DDBJ whole genome shotgun (WGS) entry which is preliminary data.</text>
</comment>
<keyword evidence="2" id="KW-1133">Transmembrane helix</keyword>
<name>A0A328AXL6_9CAUL</name>
<proteinExistence type="predicted"/>
<feature type="compositionally biased region" description="Basic and acidic residues" evidence="1">
    <location>
        <begin position="78"/>
        <end position="88"/>
    </location>
</feature>
<dbReference type="AlphaFoldDB" id="A0A328AXL6"/>
<keyword evidence="2" id="KW-0812">Transmembrane</keyword>
<feature type="transmembrane region" description="Helical" evidence="2">
    <location>
        <begin position="43"/>
        <end position="66"/>
    </location>
</feature>
<protein>
    <submittedName>
        <fullName evidence="3">Uncharacterized protein</fullName>
    </submittedName>
</protein>
<dbReference type="Proteomes" id="UP000249725">
    <property type="component" value="Unassembled WGS sequence"/>
</dbReference>
<evidence type="ECO:0000256" key="1">
    <source>
        <dbReference type="SAM" id="MobiDB-lite"/>
    </source>
</evidence>
<gene>
    <name evidence="3" type="ORF">DJ018_06570</name>
</gene>
<evidence type="ECO:0000313" key="3">
    <source>
        <dbReference type="EMBL" id="RAK57588.1"/>
    </source>
</evidence>
<accession>A0A328AXL6</accession>
<dbReference type="EMBL" id="QFYR01000001">
    <property type="protein sequence ID" value="RAK57588.1"/>
    <property type="molecule type" value="Genomic_DNA"/>
</dbReference>